<evidence type="ECO:0000313" key="1">
    <source>
        <dbReference type="EMBL" id="KAJ3251505.1"/>
    </source>
</evidence>
<dbReference type="Proteomes" id="UP001210925">
    <property type="component" value="Unassembled WGS sequence"/>
</dbReference>
<protein>
    <recommendedName>
        <fullName evidence="3">F-box domain-containing protein</fullName>
    </recommendedName>
</protein>
<dbReference type="GO" id="GO:0031267">
    <property type="term" value="F:small GTPase binding"/>
    <property type="evidence" value="ECO:0007669"/>
    <property type="project" value="TreeGrafter"/>
</dbReference>
<dbReference type="GO" id="GO:0006913">
    <property type="term" value="P:nucleocytoplasmic transport"/>
    <property type="evidence" value="ECO:0007669"/>
    <property type="project" value="TreeGrafter"/>
</dbReference>
<evidence type="ECO:0008006" key="3">
    <source>
        <dbReference type="Google" id="ProtNLM"/>
    </source>
</evidence>
<reference evidence="1" key="1">
    <citation type="submission" date="2020-05" db="EMBL/GenBank/DDBJ databases">
        <title>Phylogenomic resolution of chytrid fungi.</title>
        <authorList>
            <person name="Stajich J.E."/>
            <person name="Amses K."/>
            <person name="Simmons R."/>
            <person name="Seto K."/>
            <person name="Myers J."/>
            <person name="Bonds A."/>
            <person name="Quandt C.A."/>
            <person name="Barry K."/>
            <person name="Liu P."/>
            <person name="Grigoriev I."/>
            <person name="Longcore J.E."/>
            <person name="James T.Y."/>
        </authorList>
    </citation>
    <scope>NUCLEOTIDE SEQUENCE</scope>
    <source>
        <strain evidence="1">PLAUS21</strain>
    </source>
</reference>
<comment type="caution">
    <text evidence="1">The sequence shown here is derived from an EMBL/GenBank/DDBJ whole genome shotgun (WGS) entry which is preliminary data.</text>
</comment>
<dbReference type="InterPro" id="IPR001611">
    <property type="entry name" value="Leu-rich_rpt"/>
</dbReference>
<dbReference type="SMART" id="SM00368">
    <property type="entry name" value="LRR_RI"/>
    <property type="match status" value="5"/>
</dbReference>
<dbReference type="SUPFAM" id="SSF52047">
    <property type="entry name" value="RNI-like"/>
    <property type="match status" value="1"/>
</dbReference>
<dbReference type="PANTHER" id="PTHR24113">
    <property type="entry name" value="RAN GTPASE-ACTIVATING PROTEIN 1"/>
    <property type="match status" value="1"/>
</dbReference>
<dbReference type="InterPro" id="IPR027038">
    <property type="entry name" value="RanGap"/>
</dbReference>
<dbReference type="GO" id="GO:0048471">
    <property type="term" value="C:perinuclear region of cytoplasm"/>
    <property type="evidence" value="ECO:0007669"/>
    <property type="project" value="TreeGrafter"/>
</dbReference>
<dbReference type="Pfam" id="PF13516">
    <property type="entry name" value="LRR_6"/>
    <property type="match status" value="4"/>
</dbReference>
<dbReference type="InterPro" id="IPR032675">
    <property type="entry name" value="LRR_dom_sf"/>
</dbReference>
<dbReference type="AlphaFoldDB" id="A0AAD5U9G7"/>
<dbReference type="GO" id="GO:0005634">
    <property type="term" value="C:nucleus"/>
    <property type="evidence" value="ECO:0007669"/>
    <property type="project" value="TreeGrafter"/>
</dbReference>
<proteinExistence type="predicted"/>
<dbReference type="Gene3D" id="3.80.10.10">
    <property type="entry name" value="Ribonuclease Inhibitor"/>
    <property type="match status" value="2"/>
</dbReference>
<accession>A0AAD5U9G7</accession>
<name>A0AAD5U9G7_9FUNG</name>
<dbReference type="GO" id="GO:0005829">
    <property type="term" value="C:cytosol"/>
    <property type="evidence" value="ECO:0007669"/>
    <property type="project" value="TreeGrafter"/>
</dbReference>
<sequence length="524" mass="59606">MGFLLMLNTLPVDIFENNVFYYLKGQDLYNLSLLNRGFRERLNPIRTLGKLGVRPGSMWPNLQLDFSTEYQKKNRFEPPYALLVDSSKVQESLPELAKIKWGFPEISVNSPSFPQIYRYLPKAGNVSLLVIEQGGYIDLGKSLQSNIVNELMFNSGDKVKGQHVFDILSNLKYMTKLKRISQVYELDRNFALAYQKHLPGSQVEDLELETNCMDDKFVQILAQGLPGTKVKRLSLHWNEIGDIGVEAISAVLPKTQIEVLDLGRNQIEGRGIKALADVLPSCKVKELQLTENSMSPDDMNEIFKIIHLSNLEIFHFYDPVTQEGLELLSKNLPHSKLKRSTLEITPDMIEKFLEAVSRSKLEEFHIRTREGDAVCLQLASNIENLTVRALQLSNAQITAPGLGLLLSQLIKIDLEELDLSDNPIGNDGLKLLSLYLPQTRVKKLKLNRANFTDEGVLALAKCLKETKLEWLEIRCYETSNTAIIELIESLPRRMKYLDARFSRTVDQQAVGRLVLDYPNTTIFY</sequence>
<dbReference type="GO" id="GO:0005096">
    <property type="term" value="F:GTPase activator activity"/>
    <property type="evidence" value="ECO:0007669"/>
    <property type="project" value="InterPro"/>
</dbReference>
<keyword evidence="2" id="KW-1185">Reference proteome</keyword>
<evidence type="ECO:0000313" key="2">
    <source>
        <dbReference type="Proteomes" id="UP001210925"/>
    </source>
</evidence>
<gene>
    <name evidence="1" type="ORF">HK103_002373</name>
</gene>
<dbReference type="PANTHER" id="PTHR24113:SF15">
    <property type="entry name" value="NACHT DOMAIN-CONTAINING PROTEIN"/>
    <property type="match status" value="1"/>
</dbReference>
<organism evidence="1 2">
    <name type="scientific">Boothiomyces macroporosus</name>
    <dbReference type="NCBI Taxonomy" id="261099"/>
    <lineage>
        <taxon>Eukaryota</taxon>
        <taxon>Fungi</taxon>
        <taxon>Fungi incertae sedis</taxon>
        <taxon>Chytridiomycota</taxon>
        <taxon>Chytridiomycota incertae sedis</taxon>
        <taxon>Chytridiomycetes</taxon>
        <taxon>Rhizophydiales</taxon>
        <taxon>Terramycetaceae</taxon>
        <taxon>Boothiomyces</taxon>
    </lineage>
</organism>
<dbReference type="EMBL" id="JADGKB010000180">
    <property type="protein sequence ID" value="KAJ3251505.1"/>
    <property type="molecule type" value="Genomic_DNA"/>
</dbReference>